<keyword evidence="5 8" id="KW-0472">Membrane</keyword>
<dbReference type="PROSITE" id="PS50850">
    <property type="entry name" value="MFS"/>
    <property type="match status" value="1"/>
</dbReference>
<dbReference type="PANTHER" id="PTHR23502:SF24">
    <property type="entry name" value="TRANSPORTER, PUTATIVE-RELATED"/>
    <property type="match status" value="1"/>
</dbReference>
<feature type="transmembrane region" description="Helical" evidence="8">
    <location>
        <begin position="348"/>
        <end position="367"/>
    </location>
</feature>
<feature type="transmembrane region" description="Helical" evidence="8">
    <location>
        <begin position="420"/>
        <end position="444"/>
    </location>
</feature>
<evidence type="ECO:0000256" key="3">
    <source>
        <dbReference type="ARBA" id="ARBA00022692"/>
    </source>
</evidence>
<evidence type="ECO:0000256" key="4">
    <source>
        <dbReference type="ARBA" id="ARBA00022989"/>
    </source>
</evidence>
<evidence type="ECO:0000256" key="1">
    <source>
        <dbReference type="ARBA" id="ARBA00004141"/>
    </source>
</evidence>
<dbReference type="Gene3D" id="1.20.1250.20">
    <property type="entry name" value="MFS general substrate transporter like domains"/>
    <property type="match status" value="1"/>
</dbReference>
<dbReference type="InterPro" id="IPR011701">
    <property type="entry name" value="MFS"/>
</dbReference>
<dbReference type="Pfam" id="PF07690">
    <property type="entry name" value="MFS_1"/>
    <property type="match status" value="1"/>
</dbReference>
<evidence type="ECO:0000259" key="9">
    <source>
        <dbReference type="PROSITE" id="PS50850"/>
    </source>
</evidence>
<evidence type="ECO:0000256" key="8">
    <source>
        <dbReference type="SAM" id="Phobius"/>
    </source>
</evidence>
<evidence type="ECO:0000256" key="7">
    <source>
        <dbReference type="SAM" id="MobiDB-lite"/>
    </source>
</evidence>
<dbReference type="AlphaFoldDB" id="A0A0E9NIY7"/>
<feature type="region of interest" description="Disordered" evidence="7">
    <location>
        <begin position="21"/>
        <end position="44"/>
    </location>
</feature>
<reference evidence="10 11" key="1">
    <citation type="journal article" date="2011" name="J. Gen. Appl. Microbiol.">
        <title>Draft genome sequencing of the enigmatic yeast Saitoella complicata.</title>
        <authorList>
            <person name="Nishida H."/>
            <person name="Hamamoto M."/>
            <person name="Sugiyama J."/>
        </authorList>
    </citation>
    <scope>NUCLEOTIDE SEQUENCE [LARGE SCALE GENOMIC DNA]</scope>
    <source>
        <strain evidence="10 11">NRRL Y-17804</strain>
    </source>
</reference>
<dbReference type="CDD" id="cd17323">
    <property type="entry name" value="MFS_Tpo1_MDR_like"/>
    <property type="match status" value="1"/>
</dbReference>
<evidence type="ECO:0000256" key="6">
    <source>
        <dbReference type="ARBA" id="ARBA00038347"/>
    </source>
</evidence>
<feature type="compositionally biased region" description="Low complexity" evidence="7">
    <location>
        <begin position="28"/>
        <end position="44"/>
    </location>
</feature>
<dbReference type="GO" id="GO:0005886">
    <property type="term" value="C:plasma membrane"/>
    <property type="evidence" value="ECO:0007669"/>
    <property type="project" value="TreeGrafter"/>
</dbReference>
<comment type="caution">
    <text evidence="10">The sequence shown here is derived from an EMBL/GenBank/DDBJ whole genome shotgun (WGS) entry which is preliminary data.</text>
</comment>
<feature type="domain" description="Major facilitator superfamily (MFS) profile" evidence="9">
    <location>
        <begin position="73"/>
        <end position="514"/>
    </location>
</feature>
<name>A0A0E9NIY7_SAICN</name>
<dbReference type="OMA" id="VYLANFF"/>
<feature type="transmembrane region" description="Helical" evidence="8">
    <location>
        <begin position="308"/>
        <end position="328"/>
    </location>
</feature>
<protein>
    <recommendedName>
        <fullName evidence="9">Major facilitator superfamily (MFS) profile domain-containing protein</fullName>
    </recommendedName>
</protein>
<dbReference type="Proteomes" id="UP000033140">
    <property type="component" value="Unassembled WGS sequence"/>
</dbReference>
<evidence type="ECO:0000256" key="5">
    <source>
        <dbReference type="ARBA" id="ARBA00023136"/>
    </source>
</evidence>
<dbReference type="STRING" id="698492.A0A0E9NIY7"/>
<reference evidence="10 11" key="3">
    <citation type="journal article" date="2015" name="Genome Announc.">
        <title>Draft Genome Sequence of the Archiascomycetous Yeast Saitoella complicata.</title>
        <authorList>
            <person name="Yamauchi K."/>
            <person name="Kondo S."/>
            <person name="Hamamoto M."/>
            <person name="Takahashi Y."/>
            <person name="Ogura Y."/>
            <person name="Hayashi T."/>
            <person name="Nishida H."/>
        </authorList>
    </citation>
    <scope>NUCLEOTIDE SEQUENCE [LARGE SCALE GENOMIC DNA]</scope>
    <source>
        <strain evidence="10 11">NRRL Y-17804</strain>
    </source>
</reference>
<sequence>MLDINLHRFSWLTKFSGSNPSMTAPRMTPRSSAAASSVTRSVSRSSRSPHIVRFEKGDPDNPMNWPEWKKWMVFFAILPVNLSLSWGGTAFSPATKLFEKAVGVSEVVATLGISLYVLGLAIGPLFLAPLAEYYGRTPIYYASYPVYFCFLVGTALAPNLGAFLSIRFISGLAASSAITNLGGTIADMWPVYEVGIPMSIFIWSDTVGAPSGYLIGSFVTLTGEWQNIFWALLGITGGFYIFMCCLLRETRHSIILQRRANRERKEREEITEELNPNVDVPDEDKREDVEELLSQSLVRPFRFLTTEAIVVFTAAYNGFVYGLSYLFTDAFPLVFGEGGHGFGTVGQGLSFVGIIIGVSIGVLTNLYQERYYQRRIRSRSPSGRTTISNIPEARVYLSRYACLAQPLALFWFAWTSYKTVHWIVPMLASVVWGWSYYVVILFTYTYVEDTYKEYSASALAGLAFVSDMFGAGFPLFGTQMYNKLGYEWATSLIAFLSCLMIPTPFLLFYKGHRLRERSPWANEHMGDKIVLDDDGEEVTDSEDRESEGAEDGEVTEKGSDVEVATGSMFVGVGTDGGRSEWSRR</sequence>
<feature type="transmembrane region" description="Helical" evidence="8">
    <location>
        <begin position="396"/>
        <end position="414"/>
    </location>
</feature>
<gene>
    <name evidence="10" type="ORF">G7K_3975-t1</name>
</gene>
<feature type="region of interest" description="Disordered" evidence="7">
    <location>
        <begin position="531"/>
        <end position="560"/>
    </location>
</feature>
<accession>A0A0E9NIY7</accession>
<evidence type="ECO:0000313" key="11">
    <source>
        <dbReference type="Proteomes" id="UP000033140"/>
    </source>
</evidence>
<organism evidence="10 11">
    <name type="scientific">Saitoella complicata (strain BCRC 22490 / CBS 7301 / JCM 7358 / NBRC 10748 / NRRL Y-17804)</name>
    <dbReference type="NCBI Taxonomy" id="698492"/>
    <lineage>
        <taxon>Eukaryota</taxon>
        <taxon>Fungi</taxon>
        <taxon>Dikarya</taxon>
        <taxon>Ascomycota</taxon>
        <taxon>Taphrinomycotina</taxon>
        <taxon>Taphrinomycotina incertae sedis</taxon>
        <taxon>Saitoella</taxon>
    </lineage>
</organism>
<dbReference type="InterPro" id="IPR036259">
    <property type="entry name" value="MFS_trans_sf"/>
</dbReference>
<keyword evidence="4 8" id="KW-1133">Transmembrane helix</keyword>
<dbReference type="PANTHER" id="PTHR23502">
    <property type="entry name" value="MAJOR FACILITATOR SUPERFAMILY"/>
    <property type="match status" value="1"/>
</dbReference>
<keyword evidence="3 8" id="KW-0812">Transmembrane</keyword>
<keyword evidence="11" id="KW-1185">Reference proteome</keyword>
<evidence type="ECO:0000256" key="2">
    <source>
        <dbReference type="ARBA" id="ARBA00022448"/>
    </source>
</evidence>
<comment type="subcellular location">
    <subcellularLocation>
        <location evidence="1">Membrane</location>
        <topology evidence="1">Multi-pass membrane protein</topology>
    </subcellularLocation>
</comment>
<feature type="transmembrane region" description="Helical" evidence="8">
    <location>
        <begin position="488"/>
        <end position="509"/>
    </location>
</feature>
<feature type="transmembrane region" description="Helical" evidence="8">
    <location>
        <begin position="228"/>
        <end position="247"/>
    </location>
</feature>
<comment type="similarity">
    <text evidence="6">Belongs to the major facilitator superfamily. CAR1 family.</text>
</comment>
<dbReference type="EMBL" id="BACD03000026">
    <property type="protein sequence ID" value="GAO49837.1"/>
    <property type="molecule type" value="Genomic_DNA"/>
</dbReference>
<reference evidence="10 11" key="2">
    <citation type="journal article" date="2014" name="J. Gen. Appl. Microbiol.">
        <title>The early diverging ascomycetous budding yeast Saitoella complicata has three histone deacetylases belonging to the Clr6, Hos2, and Rpd3 lineages.</title>
        <authorList>
            <person name="Nishida H."/>
            <person name="Matsumoto T."/>
            <person name="Kondo S."/>
            <person name="Hamamoto M."/>
            <person name="Yoshikawa H."/>
        </authorList>
    </citation>
    <scope>NUCLEOTIDE SEQUENCE [LARGE SCALE GENOMIC DNA]</scope>
    <source>
        <strain evidence="10 11">NRRL Y-17804</strain>
    </source>
</reference>
<dbReference type="FunFam" id="1.20.1250.20:FF:000082">
    <property type="entry name" value="MFS multidrug transporter, putative"/>
    <property type="match status" value="1"/>
</dbReference>
<feature type="transmembrane region" description="Helical" evidence="8">
    <location>
        <begin position="139"/>
        <end position="157"/>
    </location>
</feature>
<keyword evidence="2" id="KW-0813">Transport</keyword>
<dbReference type="SUPFAM" id="SSF103473">
    <property type="entry name" value="MFS general substrate transporter"/>
    <property type="match status" value="1"/>
</dbReference>
<proteinExistence type="inferred from homology"/>
<feature type="transmembrane region" description="Helical" evidence="8">
    <location>
        <begin position="456"/>
        <end position="476"/>
    </location>
</feature>
<feature type="transmembrane region" description="Helical" evidence="8">
    <location>
        <begin position="71"/>
        <end position="87"/>
    </location>
</feature>
<feature type="compositionally biased region" description="Acidic residues" evidence="7">
    <location>
        <begin position="532"/>
        <end position="553"/>
    </location>
</feature>
<dbReference type="GO" id="GO:0022857">
    <property type="term" value="F:transmembrane transporter activity"/>
    <property type="evidence" value="ECO:0007669"/>
    <property type="project" value="InterPro"/>
</dbReference>
<feature type="transmembrane region" description="Helical" evidence="8">
    <location>
        <begin position="107"/>
        <end position="127"/>
    </location>
</feature>
<dbReference type="InterPro" id="IPR020846">
    <property type="entry name" value="MFS_dom"/>
</dbReference>
<evidence type="ECO:0000313" key="10">
    <source>
        <dbReference type="EMBL" id="GAO49837.1"/>
    </source>
</evidence>